<name>A0A6V7NQ55_ANACO</name>
<dbReference type="EMBL" id="LR862140">
    <property type="protein sequence ID" value="CAD1820406.1"/>
    <property type="molecule type" value="Genomic_DNA"/>
</dbReference>
<feature type="region of interest" description="Disordered" evidence="1">
    <location>
        <begin position="1"/>
        <end position="26"/>
    </location>
</feature>
<protein>
    <submittedName>
        <fullName evidence="2">Uncharacterized protein</fullName>
    </submittedName>
</protein>
<accession>A0A6V7NQ55</accession>
<organism evidence="2">
    <name type="scientific">Ananas comosus var. bracteatus</name>
    <name type="common">red pineapple</name>
    <dbReference type="NCBI Taxonomy" id="296719"/>
    <lineage>
        <taxon>Eukaryota</taxon>
        <taxon>Viridiplantae</taxon>
        <taxon>Streptophyta</taxon>
        <taxon>Embryophyta</taxon>
        <taxon>Tracheophyta</taxon>
        <taxon>Spermatophyta</taxon>
        <taxon>Magnoliopsida</taxon>
        <taxon>Liliopsida</taxon>
        <taxon>Poales</taxon>
        <taxon>Bromeliaceae</taxon>
        <taxon>Bromelioideae</taxon>
        <taxon>Ananas</taxon>
    </lineage>
</organism>
<evidence type="ECO:0000313" key="2">
    <source>
        <dbReference type="EMBL" id="CAD1820406.1"/>
    </source>
</evidence>
<evidence type="ECO:0000256" key="1">
    <source>
        <dbReference type="SAM" id="MobiDB-lite"/>
    </source>
</evidence>
<reference evidence="2" key="1">
    <citation type="submission" date="2020-07" db="EMBL/GenBank/DDBJ databases">
        <authorList>
            <person name="Lin J."/>
        </authorList>
    </citation>
    <scope>NUCLEOTIDE SEQUENCE</scope>
</reference>
<sequence>MAPPRRSTRSAPALANEVPEQSGSDEVRELRAQVAALAGAMQRQGEQIGRLHELVARQATAAAPVPQDPPAPVAPTPAVAAAPVTVMIVLRSPRIYLDCIYHLEGGE</sequence>
<dbReference type="AlphaFoldDB" id="A0A6V7NQ55"/>
<proteinExistence type="predicted"/>
<gene>
    <name evidence="2" type="ORF">CB5_LOCUS3617</name>
</gene>